<organism evidence="2 3">
    <name type="scientific">Macrophomina phaseolina (strain MS6)</name>
    <name type="common">Charcoal rot fungus</name>
    <dbReference type="NCBI Taxonomy" id="1126212"/>
    <lineage>
        <taxon>Eukaryota</taxon>
        <taxon>Fungi</taxon>
        <taxon>Dikarya</taxon>
        <taxon>Ascomycota</taxon>
        <taxon>Pezizomycotina</taxon>
        <taxon>Dothideomycetes</taxon>
        <taxon>Dothideomycetes incertae sedis</taxon>
        <taxon>Botryosphaeriales</taxon>
        <taxon>Botryosphaeriaceae</taxon>
        <taxon>Macrophomina</taxon>
    </lineage>
</organism>
<accession>K2SWH2</accession>
<dbReference type="InParanoid" id="K2SWH2"/>
<protein>
    <submittedName>
        <fullName evidence="2">Uncharacterized protein</fullName>
    </submittedName>
</protein>
<dbReference type="EMBL" id="AHHD01000073">
    <property type="protein sequence ID" value="EKG20920.1"/>
    <property type="molecule type" value="Genomic_DNA"/>
</dbReference>
<sequence length="174" mass="19096">MGPQKLLVRFWINWSGDRVLGWTLTLKAPQGALLLPSSPSLSLCARPPSGESRPTSSTTPSHPALPPLKMASVTSVRPSSGAHQCSLRPSLPCPLWLGLAPQGLGSTPPHSPGNLLRRSLRCLVRSCVWIFFQGSKVAFQRCLRFDLERREKPLELLPGCEYHRAVDNAVHSYP</sequence>
<dbReference type="HOGENOM" id="CLU_1540343_0_0_1"/>
<proteinExistence type="predicted"/>
<dbReference type="VEuPathDB" id="FungiDB:MPH_01784"/>
<reference evidence="2 3" key="1">
    <citation type="journal article" date="2012" name="BMC Genomics">
        <title>Tools to kill: Genome of one of the most destructive plant pathogenic fungi Macrophomina phaseolina.</title>
        <authorList>
            <person name="Islam M.S."/>
            <person name="Haque M.S."/>
            <person name="Islam M.M."/>
            <person name="Emdad E.M."/>
            <person name="Halim A."/>
            <person name="Hossen Q.M.M."/>
            <person name="Hossain M.Z."/>
            <person name="Ahmed B."/>
            <person name="Rahim S."/>
            <person name="Rahman M.S."/>
            <person name="Alam M.M."/>
            <person name="Hou S."/>
            <person name="Wan X."/>
            <person name="Saito J.A."/>
            <person name="Alam M."/>
        </authorList>
    </citation>
    <scope>NUCLEOTIDE SEQUENCE [LARGE SCALE GENOMIC DNA]</scope>
    <source>
        <strain evidence="2 3">MS6</strain>
    </source>
</reference>
<feature type="compositionally biased region" description="Low complexity" evidence="1">
    <location>
        <begin position="44"/>
        <end position="62"/>
    </location>
</feature>
<dbReference type="AlphaFoldDB" id="K2SWH2"/>
<evidence type="ECO:0000256" key="1">
    <source>
        <dbReference type="SAM" id="MobiDB-lite"/>
    </source>
</evidence>
<comment type="caution">
    <text evidence="2">The sequence shown here is derived from an EMBL/GenBank/DDBJ whole genome shotgun (WGS) entry which is preliminary data.</text>
</comment>
<evidence type="ECO:0000313" key="2">
    <source>
        <dbReference type="EMBL" id="EKG20920.1"/>
    </source>
</evidence>
<name>K2SWH2_MACPH</name>
<feature type="region of interest" description="Disordered" evidence="1">
    <location>
        <begin position="44"/>
        <end position="68"/>
    </location>
</feature>
<evidence type="ECO:0000313" key="3">
    <source>
        <dbReference type="Proteomes" id="UP000007129"/>
    </source>
</evidence>
<dbReference type="Proteomes" id="UP000007129">
    <property type="component" value="Unassembled WGS sequence"/>
</dbReference>
<gene>
    <name evidence="2" type="ORF">MPH_01784</name>
</gene>